<dbReference type="PANTHER" id="PTHR30204">
    <property type="entry name" value="REDOX-CYCLING DRUG-SENSING TRANSCRIPTIONAL ACTIVATOR SOXR"/>
    <property type="match status" value="1"/>
</dbReference>
<dbReference type="RefSeq" id="WP_071175751.1">
    <property type="nucleotide sequence ID" value="NZ_CP017831.1"/>
</dbReference>
<keyword evidence="2" id="KW-0805">Transcription regulation</keyword>
<reference evidence="7" key="1">
    <citation type="submission" date="2016-10" db="EMBL/GenBank/DDBJ databases">
        <title>The complete genome sequence of the rumen bacterium Butyrivibrio hungatei MB2003.</title>
        <authorList>
            <person name="Palevich N."/>
            <person name="Kelly W.J."/>
            <person name="Leahy S.C."/>
            <person name="Altermann E."/>
            <person name="Rakonjac J."/>
            <person name="Attwood G.T."/>
        </authorList>
    </citation>
    <scope>NUCLEOTIDE SEQUENCE [LARGE SCALE GENOMIC DNA]</scope>
    <source>
        <strain evidence="7">MB2003</strain>
    </source>
</reference>
<dbReference type="InterPro" id="IPR047057">
    <property type="entry name" value="MerR_fam"/>
</dbReference>
<keyword evidence="1" id="KW-0678">Repressor</keyword>
<dbReference type="KEGG" id="bhu:bhn_I0996"/>
<gene>
    <name evidence="6" type="ORF">bhn_I0996</name>
</gene>
<evidence type="ECO:0000313" key="6">
    <source>
        <dbReference type="EMBL" id="AOZ96030.1"/>
    </source>
</evidence>
<name>A0A1D9P0E7_9FIRM</name>
<dbReference type="EMBL" id="CP017831">
    <property type="protein sequence ID" value="AOZ96030.1"/>
    <property type="molecule type" value="Genomic_DNA"/>
</dbReference>
<evidence type="ECO:0000256" key="4">
    <source>
        <dbReference type="ARBA" id="ARBA00023163"/>
    </source>
</evidence>
<organism evidence="6 7">
    <name type="scientific">Butyrivibrio hungatei</name>
    <dbReference type="NCBI Taxonomy" id="185008"/>
    <lineage>
        <taxon>Bacteria</taxon>
        <taxon>Bacillati</taxon>
        <taxon>Bacillota</taxon>
        <taxon>Clostridia</taxon>
        <taxon>Lachnospirales</taxon>
        <taxon>Lachnospiraceae</taxon>
        <taxon>Butyrivibrio</taxon>
    </lineage>
</organism>
<evidence type="ECO:0000259" key="5">
    <source>
        <dbReference type="PROSITE" id="PS50937"/>
    </source>
</evidence>
<dbReference type="SUPFAM" id="SSF46955">
    <property type="entry name" value="Putative DNA-binding domain"/>
    <property type="match status" value="1"/>
</dbReference>
<accession>A0A1D9P0E7</accession>
<feature type="domain" description="HTH merR-type" evidence="5">
    <location>
        <begin position="5"/>
        <end position="74"/>
    </location>
</feature>
<evidence type="ECO:0000256" key="2">
    <source>
        <dbReference type="ARBA" id="ARBA00023015"/>
    </source>
</evidence>
<dbReference type="InterPro" id="IPR009061">
    <property type="entry name" value="DNA-bd_dom_put_sf"/>
</dbReference>
<dbReference type="PROSITE" id="PS50937">
    <property type="entry name" value="HTH_MERR_2"/>
    <property type="match status" value="1"/>
</dbReference>
<dbReference type="GO" id="GO:0003677">
    <property type="term" value="F:DNA binding"/>
    <property type="evidence" value="ECO:0007669"/>
    <property type="project" value="UniProtKB-KW"/>
</dbReference>
<evidence type="ECO:0000256" key="1">
    <source>
        <dbReference type="ARBA" id="ARBA00022491"/>
    </source>
</evidence>
<evidence type="ECO:0000313" key="7">
    <source>
        <dbReference type="Proteomes" id="UP000179284"/>
    </source>
</evidence>
<keyword evidence="3" id="KW-0238">DNA-binding</keyword>
<proteinExistence type="predicted"/>
<sequence>MISTKYSTKNMCQIFGITRETLRHYERLGLLNPRFNPDNGYREYSYWDVCSLIDILKYRSLGYSLSDTKDAIFELTYPQIKESLEDHIEIYSNKLIQYDLLLKKATRDLTYFRHAQDHLGEIIEAETEELFYVPYTTNPKNPDFMHMQKAFDNLQFFTTALVINGDNHDLDCYVLITEKQYADFLKLHDGVIIPKFKAVCQMIDIVGRNPADETIVEDFRKKISRKYSRTFDTIYAILVTRFYDEEKRYHQYFFVFSKL</sequence>
<protein>
    <submittedName>
        <fullName evidence="6">MerR family transcriptional regulator</fullName>
    </submittedName>
</protein>
<dbReference type="GO" id="GO:0003700">
    <property type="term" value="F:DNA-binding transcription factor activity"/>
    <property type="evidence" value="ECO:0007669"/>
    <property type="project" value="InterPro"/>
</dbReference>
<dbReference type="PANTHER" id="PTHR30204:SF69">
    <property type="entry name" value="MERR-FAMILY TRANSCRIPTIONAL REGULATOR"/>
    <property type="match status" value="1"/>
</dbReference>
<dbReference type="Pfam" id="PF00376">
    <property type="entry name" value="MerR"/>
    <property type="match status" value="1"/>
</dbReference>
<dbReference type="SMART" id="SM00422">
    <property type="entry name" value="HTH_MERR"/>
    <property type="match status" value="1"/>
</dbReference>
<keyword evidence="4" id="KW-0804">Transcription</keyword>
<dbReference type="OrthoDB" id="122388at2"/>
<dbReference type="AlphaFoldDB" id="A0A1D9P0E7"/>
<keyword evidence="7" id="KW-1185">Reference proteome</keyword>
<dbReference type="Gene3D" id="1.10.1660.10">
    <property type="match status" value="1"/>
</dbReference>
<evidence type="ECO:0000256" key="3">
    <source>
        <dbReference type="ARBA" id="ARBA00023125"/>
    </source>
</evidence>
<dbReference type="Proteomes" id="UP000179284">
    <property type="component" value="Chromosome I"/>
</dbReference>
<dbReference type="InterPro" id="IPR000551">
    <property type="entry name" value="MerR-type_HTH_dom"/>
</dbReference>